<dbReference type="EMBL" id="OZ035825">
    <property type="protein sequence ID" value="CAL1601056.1"/>
    <property type="molecule type" value="Genomic_DNA"/>
</dbReference>
<sequence>MPSSAPPPPRHLQVLPLPESCLPPRRAFPPAPAPSAKVPKLSSTNSVPVVAQSQPPPLFPGPVPDWAVQMEAYLQERELPWKDWKRSCEPEKPIPPETHKYSFYF</sequence>
<proteinExistence type="predicted"/>
<keyword evidence="2" id="KW-1185">Reference proteome</keyword>
<dbReference type="AlphaFoldDB" id="A0AAV2LHM9"/>
<gene>
    <name evidence="1" type="ORF">KC01_LOCUS29093</name>
</gene>
<name>A0AAV2LHM9_KNICA</name>
<evidence type="ECO:0000313" key="1">
    <source>
        <dbReference type="EMBL" id="CAL1601056.1"/>
    </source>
</evidence>
<accession>A0AAV2LHM9</accession>
<reference evidence="1 2" key="1">
    <citation type="submission" date="2024-04" db="EMBL/GenBank/DDBJ databases">
        <authorList>
            <person name="Waldvogel A.-M."/>
            <person name="Schoenle A."/>
        </authorList>
    </citation>
    <scope>NUCLEOTIDE SEQUENCE [LARGE SCALE GENOMIC DNA]</scope>
</reference>
<evidence type="ECO:0000313" key="2">
    <source>
        <dbReference type="Proteomes" id="UP001497482"/>
    </source>
</evidence>
<dbReference type="Proteomes" id="UP001497482">
    <property type="component" value="Chromosome 3"/>
</dbReference>
<protein>
    <submittedName>
        <fullName evidence="1">Uncharacterized protein</fullName>
    </submittedName>
</protein>
<organism evidence="1 2">
    <name type="scientific">Knipowitschia caucasica</name>
    <name type="common">Caucasian dwarf goby</name>
    <name type="synonym">Pomatoschistus caucasicus</name>
    <dbReference type="NCBI Taxonomy" id="637954"/>
    <lineage>
        <taxon>Eukaryota</taxon>
        <taxon>Metazoa</taxon>
        <taxon>Chordata</taxon>
        <taxon>Craniata</taxon>
        <taxon>Vertebrata</taxon>
        <taxon>Euteleostomi</taxon>
        <taxon>Actinopterygii</taxon>
        <taxon>Neopterygii</taxon>
        <taxon>Teleostei</taxon>
        <taxon>Neoteleostei</taxon>
        <taxon>Acanthomorphata</taxon>
        <taxon>Gobiaria</taxon>
        <taxon>Gobiiformes</taxon>
        <taxon>Gobioidei</taxon>
        <taxon>Gobiidae</taxon>
        <taxon>Gobiinae</taxon>
        <taxon>Knipowitschia</taxon>
    </lineage>
</organism>